<dbReference type="PANTHER" id="PTHR11106:SF27">
    <property type="entry name" value="MACRO DOMAIN-CONTAINING PROTEIN"/>
    <property type="match status" value="1"/>
</dbReference>
<feature type="domain" description="Macro" evidence="1">
    <location>
        <begin position="69"/>
        <end position="246"/>
    </location>
</feature>
<dbReference type="PROSITE" id="PS51154">
    <property type="entry name" value="MACRO"/>
    <property type="match status" value="1"/>
</dbReference>
<dbReference type="AlphaFoldDB" id="A0AAV7ZCL6"/>
<dbReference type="InterPro" id="IPR043472">
    <property type="entry name" value="Macro_dom-like"/>
</dbReference>
<dbReference type="GO" id="GO:0140293">
    <property type="term" value="F:ADP-ribosylglutamate hydrolase activity"/>
    <property type="evidence" value="ECO:0007669"/>
    <property type="project" value="TreeGrafter"/>
</dbReference>
<name>A0AAV7ZCL6_9EUKA</name>
<dbReference type="GO" id="GO:0140291">
    <property type="term" value="P:peptidyl-glutamate ADP-deribosylation"/>
    <property type="evidence" value="ECO:0007669"/>
    <property type="project" value="TreeGrafter"/>
</dbReference>
<dbReference type="PANTHER" id="PTHR11106">
    <property type="entry name" value="GANGLIOSIDE INDUCED DIFFERENTIATION ASSOCIATED PROTEIN 2-RELATED"/>
    <property type="match status" value="1"/>
</dbReference>
<comment type="caution">
    <text evidence="2">The sequence shown here is derived from an EMBL/GenBank/DDBJ whole genome shotgun (WGS) entry which is preliminary data.</text>
</comment>
<evidence type="ECO:0000313" key="3">
    <source>
        <dbReference type="EMBL" id="KAJ6244194.1"/>
    </source>
</evidence>
<evidence type="ECO:0000313" key="5">
    <source>
        <dbReference type="Proteomes" id="UP001150062"/>
    </source>
</evidence>
<accession>A0AAV7ZCL6</accession>
<reference evidence="2" key="2">
    <citation type="submission" date="2022-08" db="EMBL/GenBank/DDBJ databases">
        <title>Novel sulphate-reducing endosymbionts in the free-living metamonad Anaeramoeba.</title>
        <authorList>
            <person name="Jerlstrom-Hultqvist J."/>
            <person name="Cepicka I."/>
            <person name="Gallot-Lavallee L."/>
            <person name="Salas-Leiva D."/>
            <person name="Curtis B.A."/>
            <person name="Zahonova K."/>
            <person name="Pipaliya S."/>
            <person name="Dacks J."/>
            <person name="Roger A.J."/>
        </authorList>
    </citation>
    <scope>NUCLEOTIDE SEQUENCE</scope>
    <source>
        <strain evidence="2">Busselton2</strain>
    </source>
</reference>
<keyword evidence="5" id="KW-1185">Reference proteome</keyword>
<evidence type="ECO:0000313" key="2">
    <source>
        <dbReference type="EMBL" id="KAJ3438905.1"/>
    </source>
</evidence>
<dbReference type="SMART" id="SM00506">
    <property type="entry name" value="A1pp"/>
    <property type="match status" value="1"/>
</dbReference>
<evidence type="ECO:0000313" key="4">
    <source>
        <dbReference type="Proteomes" id="UP001146793"/>
    </source>
</evidence>
<dbReference type="GO" id="GO:0042278">
    <property type="term" value="P:purine nucleoside metabolic process"/>
    <property type="evidence" value="ECO:0007669"/>
    <property type="project" value="TreeGrafter"/>
</dbReference>
<dbReference type="Gene3D" id="3.40.220.10">
    <property type="entry name" value="Leucine Aminopeptidase, subunit E, domain 1"/>
    <property type="match status" value="1"/>
</dbReference>
<dbReference type="InterPro" id="IPR002589">
    <property type="entry name" value="Macro_dom"/>
</dbReference>
<organism evidence="2 4">
    <name type="scientific">Anaeramoeba flamelloides</name>
    <dbReference type="NCBI Taxonomy" id="1746091"/>
    <lineage>
        <taxon>Eukaryota</taxon>
        <taxon>Metamonada</taxon>
        <taxon>Anaeramoebidae</taxon>
        <taxon>Anaeramoeba</taxon>
    </lineage>
</organism>
<protein>
    <submittedName>
        <fullName evidence="2">Adp-ribose glycohydrolase macrod2</fullName>
    </submittedName>
</protein>
<dbReference type="GO" id="GO:0005654">
    <property type="term" value="C:nucleoplasm"/>
    <property type="evidence" value="ECO:0007669"/>
    <property type="project" value="TreeGrafter"/>
</dbReference>
<dbReference type="EMBL" id="JAOAOG010000166">
    <property type="protein sequence ID" value="KAJ6244194.1"/>
    <property type="molecule type" value="Genomic_DNA"/>
</dbReference>
<dbReference type="Proteomes" id="UP001150062">
    <property type="component" value="Unassembled WGS sequence"/>
</dbReference>
<dbReference type="EMBL" id="JANTQA010000032">
    <property type="protein sequence ID" value="KAJ3438905.1"/>
    <property type="molecule type" value="Genomic_DNA"/>
</dbReference>
<dbReference type="GO" id="GO:0006974">
    <property type="term" value="P:DNA damage response"/>
    <property type="evidence" value="ECO:0007669"/>
    <property type="project" value="TreeGrafter"/>
</dbReference>
<dbReference type="CDD" id="cd02908">
    <property type="entry name" value="Macro_OAADPr_deacetylase"/>
    <property type="match status" value="1"/>
</dbReference>
<dbReference type="SUPFAM" id="SSF52949">
    <property type="entry name" value="Macro domain-like"/>
    <property type="match status" value="1"/>
</dbReference>
<dbReference type="Pfam" id="PF01661">
    <property type="entry name" value="Macro"/>
    <property type="match status" value="1"/>
</dbReference>
<proteinExistence type="predicted"/>
<reference evidence="3" key="1">
    <citation type="submission" date="2022-08" db="EMBL/GenBank/DDBJ databases">
        <title>Novel sulfate-reducing endosymbionts in the free-living metamonad Anaeramoeba.</title>
        <authorList>
            <person name="Jerlstrom-Hultqvist J."/>
            <person name="Cepicka I."/>
            <person name="Gallot-Lavallee L."/>
            <person name="Salas-Leiva D."/>
            <person name="Curtis B.A."/>
            <person name="Zahonova K."/>
            <person name="Pipaliya S."/>
            <person name="Dacks J."/>
            <person name="Roger A.J."/>
        </authorList>
    </citation>
    <scope>NUCLEOTIDE SEQUENCE</scope>
    <source>
        <strain evidence="3">Schooner1</strain>
    </source>
</reference>
<dbReference type="Proteomes" id="UP001146793">
    <property type="component" value="Unassembled WGS sequence"/>
</dbReference>
<evidence type="ECO:0000259" key="1">
    <source>
        <dbReference type="PROSITE" id="PS51154"/>
    </source>
</evidence>
<gene>
    <name evidence="2" type="ORF">M0812_14920</name>
    <name evidence="3" type="ORF">M0813_21458</name>
</gene>
<sequence>MSNQIDEKKLTYISHNVQSIIDGNTSLPSREEKRKKYKCGSNYSREEDIISWTKHLKNLIKEGSEFNEPTDYKVNRKLNDKLSLWRGDSTKLEIESIVNAANSSLLGGGGIDGAIHQAAGDSLFEECIPLLGCHTGETKITLGHNLPAYYILHTVGPVGYKPDELKSCYRSILDLMVKCKIRKIAICGISTGVFGFPLELAVHLALATTREWLLEGDNLDKVDRIIFVTYLQKEQICYSNLMHTYFPSSIQDLIQEINDEINTSDEDSYETETSSDED</sequence>